<dbReference type="Proteomes" id="UP001069145">
    <property type="component" value="Unassembled WGS sequence"/>
</dbReference>
<accession>A0A0X8FEX4</accession>
<keyword evidence="5" id="KW-0812">Transmembrane</keyword>
<proteinExistence type="predicted"/>
<reference evidence="8 9" key="1">
    <citation type="submission" date="2020-12" db="EMBL/GenBank/DDBJ databases">
        <title>FDA dAtabase for Regulatory Grade micrObial Sequences (FDA-ARGOS): Supporting development and validation of Infectious Disease Dx tests.</title>
        <authorList>
            <person name="Sproer C."/>
            <person name="Gronow S."/>
            <person name="Severitt S."/>
            <person name="Schroder I."/>
            <person name="Tallon L."/>
            <person name="Sadzewicz L."/>
            <person name="Zhao X."/>
            <person name="Boylan J."/>
            <person name="Ott S."/>
            <person name="Bowen H."/>
            <person name="Vavikolanu K."/>
            <person name="Mehta A."/>
            <person name="Aluvathingal J."/>
            <person name="Nadendla S."/>
            <person name="Lowell S."/>
            <person name="Myers T."/>
            <person name="Yan Y."/>
            <person name="Sichtig H."/>
        </authorList>
    </citation>
    <scope>NUCLEOTIDE SEQUENCE [LARGE SCALE GENOMIC DNA]</scope>
    <source>
        <strain evidence="8 9">FDAARGOS_911</strain>
    </source>
</reference>
<keyword evidence="1" id="KW-0134">Cell wall</keyword>
<evidence type="ECO:0000256" key="3">
    <source>
        <dbReference type="ARBA" id="ARBA00022729"/>
    </source>
</evidence>
<dbReference type="Pfam" id="PF00746">
    <property type="entry name" value="Gram_pos_anchor"/>
    <property type="match status" value="1"/>
</dbReference>
<protein>
    <submittedName>
        <fullName evidence="8">LPXTG cell wall anchor domain-containing protein</fullName>
    </submittedName>
</protein>
<gene>
    <name evidence="8" type="ORF">I6G68_04190</name>
    <name evidence="7" type="ORF">ODY43_08625</name>
</gene>
<keyword evidence="4" id="KW-0572">Peptidoglycan-anchor</keyword>
<sequence length="80" mass="8731">MKNTKILSKLSNNFPAYFLSLLTALAVFLLGDGTSVLAGTYYSQSLPQTGAQVTRTALIVGVVLLIVGGFFFFRNRKNKK</sequence>
<dbReference type="InterPro" id="IPR019931">
    <property type="entry name" value="LPXTG_anchor"/>
</dbReference>
<dbReference type="EMBL" id="CP065662">
    <property type="protein sequence ID" value="QPS02268.1"/>
    <property type="molecule type" value="Genomic_DNA"/>
</dbReference>
<keyword evidence="2" id="KW-0964">Secreted</keyword>
<dbReference type="AlphaFoldDB" id="A0A0X8FEX4"/>
<evidence type="ECO:0000313" key="8">
    <source>
        <dbReference type="EMBL" id="QPS02268.1"/>
    </source>
</evidence>
<name>A0A0X8FEX4_9LACT</name>
<evidence type="ECO:0000259" key="6">
    <source>
        <dbReference type="PROSITE" id="PS50847"/>
    </source>
</evidence>
<dbReference type="EMBL" id="JAOTML010000011">
    <property type="protein sequence ID" value="MCY3054042.1"/>
    <property type="molecule type" value="Genomic_DNA"/>
</dbReference>
<organism evidence="8 9">
    <name type="scientific">Aerococcus urinae</name>
    <dbReference type="NCBI Taxonomy" id="1376"/>
    <lineage>
        <taxon>Bacteria</taxon>
        <taxon>Bacillati</taxon>
        <taxon>Bacillota</taxon>
        <taxon>Bacilli</taxon>
        <taxon>Lactobacillales</taxon>
        <taxon>Aerococcaceae</taxon>
        <taxon>Aerococcus</taxon>
    </lineage>
</organism>
<feature type="domain" description="Gram-positive cocci surface proteins LPxTG" evidence="6">
    <location>
        <begin position="46"/>
        <end position="80"/>
    </location>
</feature>
<keyword evidence="5" id="KW-0472">Membrane</keyword>
<evidence type="ECO:0000256" key="2">
    <source>
        <dbReference type="ARBA" id="ARBA00022525"/>
    </source>
</evidence>
<dbReference type="RefSeq" id="WP_060778498.1">
    <property type="nucleotide sequence ID" value="NZ_CAJHLF010000005.1"/>
</dbReference>
<dbReference type="GeneID" id="35768173"/>
<keyword evidence="5" id="KW-1133">Transmembrane helix</keyword>
<dbReference type="NCBIfam" id="TIGR01167">
    <property type="entry name" value="LPXTG_anchor"/>
    <property type="match status" value="1"/>
</dbReference>
<dbReference type="KEGG" id="aun:AWM73_05850"/>
<evidence type="ECO:0000256" key="1">
    <source>
        <dbReference type="ARBA" id="ARBA00022512"/>
    </source>
</evidence>
<keyword evidence="10" id="KW-1185">Reference proteome</keyword>
<dbReference type="PROSITE" id="PS50847">
    <property type="entry name" value="GRAM_POS_ANCHORING"/>
    <property type="match status" value="1"/>
</dbReference>
<evidence type="ECO:0000256" key="5">
    <source>
        <dbReference type="SAM" id="Phobius"/>
    </source>
</evidence>
<evidence type="ECO:0000256" key="4">
    <source>
        <dbReference type="ARBA" id="ARBA00023088"/>
    </source>
</evidence>
<feature type="transmembrane region" description="Helical" evidence="5">
    <location>
        <begin position="54"/>
        <end position="73"/>
    </location>
</feature>
<evidence type="ECO:0000313" key="7">
    <source>
        <dbReference type="EMBL" id="MCY3054042.1"/>
    </source>
</evidence>
<evidence type="ECO:0000313" key="9">
    <source>
        <dbReference type="Proteomes" id="UP000594771"/>
    </source>
</evidence>
<reference evidence="7" key="2">
    <citation type="submission" date="2022-09" db="EMBL/GenBank/DDBJ databases">
        <title>Aerococcus urinae taxonomy study.</title>
        <authorList>
            <person name="Christensen J."/>
            <person name="Senneby E."/>
        </authorList>
    </citation>
    <scope>NUCLEOTIDE SEQUENCE</scope>
    <source>
        <strain evidence="7">NLD-066-U95</strain>
    </source>
</reference>
<keyword evidence="3" id="KW-0732">Signal</keyword>
<dbReference type="Proteomes" id="UP000594771">
    <property type="component" value="Chromosome"/>
</dbReference>
<evidence type="ECO:0000313" key="10">
    <source>
        <dbReference type="Proteomes" id="UP001069145"/>
    </source>
</evidence>